<organism evidence="10 11">
    <name type="scientific">Cystobacter fuscus</name>
    <dbReference type="NCBI Taxonomy" id="43"/>
    <lineage>
        <taxon>Bacteria</taxon>
        <taxon>Pseudomonadati</taxon>
        <taxon>Myxococcota</taxon>
        <taxon>Myxococcia</taxon>
        <taxon>Myxococcales</taxon>
        <taxon>Cystobacterineae</taxon>
        <taxon>Archangiaceae</taxon>
        <taxon>Cystobacter</taxon>
    </lineage>
</organism>
<evidence type="ECO:0000256" key="5">
    <source>
        <dbReference type="ARBA" id="ARBA00022679"/>
    </source>
</evidence>
<evidence type="ECO:0000256" key="8">
    <source>
        <dbReference type="ARBA" id="ARBA00023136"/>
    </source>
</evidence>
<comment type="pathway">
    <text evidence="2">Quinol/quinone metabolism; menaquinone biosynthesis.</text>
</comment>
<dbReference type="Proteomes" id="UP000217257">
    <property type="component" value="Chromosome"/>
</dbReference>
<evidence type="ECO:0000256" key="3">
    <source>
        <dbReference type="ARBA" id="ARBA00022428"/>
    </source>
</evidence>
<dbReference type="InterPro" id="IPR044878">
    <property type="entry name" value="UbiA_sf"/>
</dbReference>
<keyword evidence="3" id="KW-0474">Menaquinone biosynthesis</keyword>
<keyword evidence="5 10" id="KW-0808">Transferase</keyword>
<feature type="transmembrane region" description="Helical" evidence="9">
    <location>
        <begin position="287"/>
        <end position="305"/>
    </location>
</feature>
<dbReference type="CDD" id="cd13962">
    <property type="entry name" value="PT_UbiA_UBIAD1"/>
    <property type="match status" value="1"/>
</dbReference>
<evidence type="ECO:0000256" key="1">
    <source>
        <dbReference type="ARBA" id="ARBA00004141"/>
    </source>
</evidence>
<dbReference type="Pfam" id="PF01040">
    <property type="entry name" value="UbiA"/>
    <property type="match status" value="1"/>
</dbReference>
<dbReference type="RefSeq" id="WP_232537074.1">
    <property type="nucleotide sequence ID" value="NZ_CP022098.1"/>
</dbReference>
<feature type="transmembrane region" description="Helical" evidence="9">
    <location>
        <begin position="233"/>
        <end position="257"/>
    </location>
</feature>
<evidence type="ECO:0000256" key="6">
    <source>
        <dbReference type="ARBA" id="ARBA00022692"/>
    </source>
</evidence>
<evidence type="ECO:0000256" key="4">
    <source>
        <dbReference type="ARBA" id="ARBA00022475"/>
    </source>
</evidence>
<dbReference type="Gene3D" id="1.10.357.140">
    <property type="entry name" value="UbiA prenyltransferase"/>
    <property type="match status" value="1"/>
</dbReference>
<dbReference type="PANTHER" id="PTHR13929">
    <property type="entry name" value="1,4-DIHYDROXY-2-NAPHTHOATE OCTAPRENYLTRANSFERASE"/>
    <property type="match status" value="1"/>
</dbReference>
<keyword evidence="4" id="KW-1003">Cell membrane</keyword>
<gene>
    <name evidence="10" type="ORF">CYFUS_007783</name>
</gene>
<feature type="transmembrane region" description="Helical" evidence="9">
    <location>
        <begin position="47"/>
        <end position="69"/>
    </location>
</feature>
<dbReference type="KEGG" id="cfus:CYFUS_007783"/>
<evidence type="ECO:0000313" key="11">
    <source>
        <dbReference type="Proteomes" id="UP000217257"/>
    </source>
</evidence>
<comment type="subcellular location">
    <subcellularLocation>
        <location evidence="1">Membrane</location>
        <topology evidence="1">Multi-pass membrane protein</topology>
    </subcellularLocation>
</comment>
<dbReference type="EMBL" id="CP022098">
    <property type="protein sequence ID" value="ATB42305.1"/>
    <property type="molecule type" value="Genomic_DNA"/>
</dbReference>
<dbReference type="GO" id="GO:0016020">
    <property type="term" value="C:membrane"/>
    <property type="evidence" value="ECO:0007669"/>
    <property type="project" value="UniProtKB-SubCell"/>
</dbReference>
<dbReference type="GO" id="GO:0042371">
    <property type="term" value="P:vitamin K biosynthetic process"/>
    <property type="evidence" value="ECO:0007669"/>
    <property type="project" value="TreeGrafter"/>
</dbReference>
<dbReference type="UniPathway" id="UPA00079"/>
<dbReference type="InterPro" id="IPR000537">
    <property type="entry name" value="UbiA_prenyltransferase"/>
</dbReference>
<keyword evidence="6 9" id="KW-0812">Transmembrane</keyword>
<dbReference type="AlphaFoldDB" id="A0A250JEI6"/>
<dbReference type="InterPro" id="IPR026046">
    <property type="entry name" value="UBIAD1"/>
</dbReference>
<evidence type="ECO:0000256" key="2">
    <source>
        <dbReference type="ARBA" id="ARBA00004863"/>
    </source>
</evidence>
<evidence type="ECO:0000256" key="9">
    <source>
        <dbReference type="SAM" id="Phobius"/>
    </source>
</evidence>
<feature type="transmembrane region" description="Helical" evidence="9">
    <location>
        <begin position="185"/>
        <end position="204"/>
    </location>
</feature>
<keyword evidence="8 9" id="KW-0472">Membrane</keyword>
<feature type="transmembrane region" description="Helical" evidence="9">
    <location>
        <begin position="99"/>
        <end position="120"/>
    </location>
</feature>
<dbReference type="GO" id="GO:0009234">
    <property type="term" value="P:menaquinone biosynthetic process"/>
    <property type="evidence" value="ECO:0007669"/>
    <property type="project" value="UniProtKB-UniPathway"/>
</dbReference>
<proteinExistence type="predicted"/>
<evidence type="ECO:0000313" key="10">
    <source>
        <dbReference type="EMBL" id="ATB42305.1"/>
    </source>
</evidence>
<dbReference type="GO" id="GO:0004659">
    <property type="term" value="F:prenyltransferase activity"/>
    <property type="evidence" value="ECO:0007669"/>
    <property type="project" value="InterPro"/>
</dbReference>
<keyword evidence="7 9" id="KW-1133">Transmembrane helix</keyword>
<sequence length="309" mass="32665">MVGVESMGAARRWWYALKPASWPKVFVPALFGQAMGAASAGRWSVGALAWGVLWTALDITFIVLLNDWGDREVDALKRRMFPRGCSPKTIPDGILPARALLLAGLGAGAGALVLAGAAGAALARPLLLPLAALSLFIFAAYTLPPLRLNYRGGGELLEMVGVGGVLPVLHAYAQCGQWAPQALLTWAPGLLALCLASALASGLSDEESDRAGGKRTFTTWLGNAAVRRASEGLLLAGAVLWLGMGQWGSLAALPVVFFSARAWRKSPEAVTNAFAAQGAYKLELHRAIWWGTLVLSGLVLVERWWGGAR</sequence>
<feature type="transmembrane region" description="Helical" evidence="9">
    <location>
        <begin position="126"/>
        <end position="144"/>
    </location>
</feature>
<reference evidence="10 11" key="1">
    <citation type="submission" date="2017-06" db="EMBL/GenBank/DDBJ databases">
        <title>Sequencing and comparative analysis of myxobacterial genomes.</title>
        <authorList>
            <person name="Rupp O."/>
            <person name="Goesmann A."/>
            <person name="Sogaard-Andersen L."/>
        </authorList>
    </citation>
    <scope>NUCLEOTIDE SEQUENCE [LARGE SCALE GENOMIC DNA]</scope>
    <source>
        <strain evidence="10 11">DSM 52655</strain>
    </source>
</reference>
<name>A0A250JEI6_9BACT</name>
<evidence type="ECO:0000256" key="7">
    <source>
        <dbReference type="ARBA" id="ARBA00022989"/>
    </source>
</evidence>
<protein>
    <submittedName>
        <fullName evidence="10">Octaprenyltransferase</fullName>
    </submittedName>
</protein>
<accession>A0A250JEI6</accession>
<dbReference type="PANTHER" id="PTHR13929:SF0">
    <property type="entry name" value="UBIA PRENYLTRANSFERASE DOMAIN-CONTAINING PROTEIN 1"/>
    <property type="match status" value="1"/>
</dbReference>